<name>A0A8S5P7K9_9CAUD</name>
<evidence type="ECO:0000313" key="1">
    <source>
        <dbReference type="EMBL" id="DAE03135.1"/>
    </source>
</evidence>
<organism evidence="1">
    <name type="scientific">Podoviridae sp. ctU7u6</name>
    <dbReference type="NCBI Taxonomy" id="2825252"/>
    <lineage>
        <taxon>Viruses</taxon>
        <taxon>Duplodnaviria</taxon>
        <taxon>Heunggongvirae</taxon>
        <taxon>Uroviricota</taxon>
        <taxon>Caudoviricetes</taxon>
    </lineage>
</organism>
<sequence length="29" mass="3543">MEFGASRSHHHTIQNFYKIFFELYSHICV</sequence>
<dbReference type="EMBL" id="BK015359">
    <property type="protein sequence ID" value="DAE03135.1"/>
    <property type="molecule type" value="Genomic_DNA"/>
</dbReference>
<protein>
    <submittedName>
        <fullName evidence="1">Uncharacterized protein</fullName>
    </submittedName>
</protein>
<reference evidence="1" key="1">
    <citation type="journal article" date="2021" name="Proc. Natl. Acad. Sci. U.S.A.">
        <title>A Catalog of Tens of Thousands of Viruses from Human Metagenomes Reveals Hidden Associations with Chronic Diseases.</title>
        <authorList>
            <person name="Tisza M.J."/>
            <person name="Buck C.B."/>
        </authorList>
    </citation>
    <scope>NUCLEOTIDE SEQUENCE</scope>
    <source>
        <strain evidence="1">CtU7u6</strain>
    </source>
</reference>
<proteinExistence type="predicted"/>
<accession>A0A8S5P7K9</accession>